<dbReference type="AlphaFoldDB" id="A0A0K2UQB8"/>
<reference evidence="1" key="1">
    <citation type="submission" date="2014-05" db="EMBL/GenBank/DDBJ databases">
        <authorList>
            <person name="Chronopoulou M."/>
        </authorList>
    </citation>
    <scope>NUCLEOTIDE SEQUENCE</scope>
    <source>
        <tissue evidence="1">Whole organism</tissue>
    </source>
</reference>
<proteinExistence type="predicted"/>
<evidence type="ECO:0000313" key="1">
    <source>
        <dbReference type="EMBL" id="CDW40449.1"/>
    </source>
</evidence>
<feature type="non-terminal residue" evidence="1">
    <location>
        <position position="1"/>
    </location>
</feature>
<protein>
    <submittedName>
        <fullName evidence="1">Uncharacterized protein</fullName>
    </submittedName>
</protein>
<organism evidence="1">
    <name type="scientific">Lepeophtheirus salmonis</name>
    <name type="common">Salmon louse</name>
    <name type="synonym">Caligus salmonis</name>
    <dbReference type="NCBI Taxonomy" id="72036"/>
    <lineage>
        <taxon>Eukaryota</taxon>
        <taxon>Metazoa</taxon>
        <taxon>Ecdysozoa</taxon>
        <taxon>Arthropoda</taxon>
        <taxon>Crustacea</taxon>
        <taxon>Multicrustacea</taxon>
        <taxon>Hexanauplia</taxon>
        <taxon>Copepoda</taxon>
        <taxon>Siphonostomatoida</taxon>
        <taxon>Caligidae</taxon>
        <taxon>Lepeophtheirus</taxon>
    </lineage>
</organism>
<sequence>KWATLKFNLIHLLIYSPNPTHRFISHKEVPFAPLGEHFEDEKLKSL</sequence>
<dbReference type="EMBL" id="HACA01023088">
    <property type="protein sequence ID" value="CDW40449.1"/>
    <property type="molecule type" value="Transcribed_RNA"/>
</dbReference>
<accession>A0A0K2UQB8</accession>
<name>A0A0K2UQB8_LEPSM</name>